<organism evidence="2 3">
    <name type="scientific">Polaromonas aquatica</name>
    <dbReference type="NCBI Taxonomy" id="332657"/>
    <lineage>
        <taxon>Bacteria</taxon>
        <taxon>Pseudomonadati</taxon>
        <taxon>Pseudomonadota</taxon>
        <taxon>Betaproteobacteria</taxon>
        <taxon>Burkholderiales</taxon>
        <taxon>Comamonadaceae</taxon>
        <taxon>Polaromonas</taxon>
    </lineage>
</organism>
<feature type="chain" id="PRO_5047461675" evidence="1">
    <location>
        <begin position="29"/>
        <end position="206"/>
    </location>
</feature>
<protein>
    <submittedName>
        <fullName evidence="2">Uncharacterized protein</fullName>
    </submittedName>
</protein>
<evidence type="ECO:0000256" key="1">
    <source>
        <dbReference type="SAM" id="SignalP"/>
    </source>
</evidence>
<keyword evidence="1" id="KW-0732">Signal</keyword>
<sequence>MKSRTSIQHGLGISLVGILLAFGGNAFAANAGASFIDTCANGQSGPHPFDCEQLLNPLVKQRIQVSITPDAQHVGRIGAFYVGVRTDGQIRGNFTQKGWTGWSGGLFEPVELFESLPGGTQQYVVMDGGLLCSQIGPGTTELWAGYGILNDNGEVMVKNYKNNLSKGMTYEHLVRTYVQHEMSVSERAWKVLEITCPAVNSDGGSF</sequence>
<evidence type="ECO:0000313" key="3">
    <source>
        <dbReference type="Proteomes" id="UP001596270"/>
    </source>
</evidence>
<dbReference type="EMBL" id="JBHSRS010000071">
    <property type="protein sequence ID" value="MFC6282183.1"/>
    <property type="molecule type" value="Genomic_DNA"/>
</dbReference>
<feature type="signal peptide" evidence="1">
    <location>
        <begin position="1"/>
        <end position="28"/>
    </location>
</feature>
<reference evidence="3" key="1">
    <citation type="journal article" date="2019" name="Int. J. Syst. Evol. Microbiol.">
        <title>The Global Catalogue of Microorganisms (GCM) 10K type strain sequencing project: providing services to taxonomists for standard genome sequencing and annotation.</title>
        <authorList>
            <consortium name="The Broad Institute Genomics Platform"/>
            <consortium name="The Broad Institute Genome Sequencing Center for Infectious Disease"/>
            <person name="Wu L."/>
            <person name="Ma J."/>
        </authorList>
    </citation>
    <scope>NUCLEOTIDE SEQUENCE [LARGE SCALE GENOMIC DNA]</scope>
    <source>
        <strain evidence="3">CCUG 39402</strain>
    </source>
</reference>
<dbReference type="RefSeq" id="WP_371437693.1">
    <property type="nucleotide sequence ID" value="NZ_JBHSRS010000071.1"/>
</dbReference>
<gene>
    <name evidence="2" type="ORF">ACFQND_13200</name>
</gene>
<proteinExistence type="predicted"/>
<dbReference type="Proteomes" id="UP001596270">
    <property type="component" value="Unassembled WGS sequence"/>
</dbReference>
<keyword evidence="3" id="KW-1185">Reference proteome</keyword>
<accession>A0ABW1TY28</accession>
<name>A0ABW1TY28_9BURK</name>
<evidence type="ECO:0000313" key="2">
    <source>
        <dbReference type="EMBL" id="MFC6282183.1"/>
    </source>
</evidence>
<comment type="caution">
    <text evidence="2">The sequence shown here is derived from an EMBL/GenBank/DDBJ whole genome shotgun (WGS) entry which is preliminary data.</text>
</comment>